<evidence type="ECO:0000313" key="1">
    <source>
        <dbReference type="EMBL" id="SFU39784.1"/>
    </source>
</evidence>
<dbReference type="InterPro" id="IPR016181">
    <property type="entry name" value="Acyl_CoA_acyltransferase"/>
</dbReference>
<dbReference type="OrthoDB" id="582214at2"/>
<accession>A0A1I7FU76</accession>
<dbReference type="NCBIfam" id="TIGR03694">
    <property type="entry name" value="exosort_acyl"/>
    <property type="match status" value="1"/>
</dbReference>
<dbReference type="Proteomes" id="UP000182649">
    <property type="component" value="Unassembled WGS sequence"/>
</dbReference>
<name>A0A1I7FU76_9PROT</name>
<dbReference type="Pfam" id="PF13444">
    <property type="entry name" value="Acetyltransf_5"/>
    <property type="match status" value="1"/>
</dbReference>
<dbReference type="InterPro" id="IPR022484">
    <property type="entry name" value="PEP-CTERM/exosrtase_acylTfrase"/>
</dbReference>
<dbReference type="Gene3D" id="3.40.630.30">
    <property type="match status" value="1"/>
</dbReference>
<dbReference type="AlphaFoldDB" id="A0A1I7FU76"/>
<reference evidence="1 2" key="1">
    <citation type="submission" date="2016-10" db="EMBL/GenBank/DDBJ databases">
        <authorList>
            <person name="de Groot N.N."/>
        </authorList>
    </citation>
    <scope>NUCLEOTIDE SEQUENCE [LARGE SCALE GENOMIC DNA]</scope>
    <source>
        <strain evidence="1 2">Nl14</strain>
    </source>
</reference>
<organism evidence="1 2">
    <name type="scientific">Nitrosospira multiformis</name>
    <dbReference type="NCBI Taxonomy" id="1231"/>
    <lineage>
        <taxon>Bacteria</taxon>
        <taxon>Pseudomonadati</taxon>
        <taxon>Pseudomonadota</taxon>
        <taxon>Betaproteobacteria</taxon>
        <taxon>Nitrosomonadales</taxon>
        <taxon>Nitrosomonadaceae</taxon>
        <taxon>Nitrosospira</taxon>
    </lineage>
</organism>
<gene>
    <name evidence="1" type="ORF">SAMN05216417_102229</name>
</gene>
<evidence type="ECO:0000313" key="2">
    <source>
        <dbReference type="Proteomes" id="UP000182649"/>
    </source>
</evidence>
<sequence length="262" mass="30261">MNDIVTAFNEYFEVIDADTPELLRDVFRLRYQVLCIEQRLPGFEASRYPDGYEHDDYDVHSSHILLQHRPSGDFVGTARLILPDPLSPEKLFPIEQHTQLDPFFNINRLPRQHTAEVSRLLIARRFRRRKSDNGKRENEIVVGDSAPGKPRRFPHPILALVVGLIRMSATHHITHWLSIMDPALNRLLSLYGLQHNPVGPLTEYHGSRQPYHYDLSIMLDKMRINHNQVWELLTDYGSIVPMRPAQVPSQVPVSAILADIEK</sequence>
<dbReference type="RefSeq" id="WP_074973103.1">
    <property type="nucleotide sequence ID" value="NZ_FPBZ01000002.1"/>
</dbReference>
<dbReference type="SUPFAM" id="SSF55729">
    <property type="entry name" value="Acyl-CoA N-acyltransferases (Nat)"/>
    <property type="match status" value="1"/>
</dbReference>
<protein>
    <submittedName>
        <fullName evidence="1">N-acyl amino acid synthase, PEP-CTERM/exosortase system-associated</fullName>
    </submittedName>
</protein>
<proteinExistence type="predicted"/>
<dbReference type="EMBL" id="FPBZ01000002">
    <property type="protein sequence ID" value="SFU39784.1"/>
    <property type="molecule type" value="Genomic_DNA"/>
</dbReference>